<name>A0ACB6ZS59_THEGA</name>
<gene>
    <name evidence="1" type="ORF">BDM02DRAFT_2751891</name>
</gene>
<proteinExistence type="predicted"/>
<evidence type="ECO:0000313" key="1">
    <source>
        <dbReference type="EMBL" id="KAF9652491.1"/>
    </source>
</evidence>
<sequence>MSNTLRELLASQDELVREAALALPHSFSQCTYNLGYIRQAVYLCLTCATPRGICYPCSVACHTDHEQVELFPKRHFRCDCPTGALSHPCGLRMRSEEVNVENAYGQNFEGRFCRCGRTYDAHTEAETMIQCLACEDWYHESCLNLRESPAVQDVDHTLTHPHPHVQPGEHLPHTTTNEESTVMEGDTDDGVSEATSSGLPPPLITADQYEALVCRSCVLKIPLLRKYVGTSDALAVVRESNKDLWTVVGGASDVDADVEIDVEAGAKRSRAPSEDGEPASKRMRLDEDSVKDGTSSSVPCLAPIPSEEIQTLVQRVEKEDYESFAGDLFLTDDFRDRWCKCSSCSESLNAHPYFITEEETYEPPADPDSGLSLEELGLRALERIPRDRAIDGIQAFMDLRDGLMQYLKPFAEQGKEVNESDIQVFFESRKRGES</sequence>
<comment type="caution">
    <text evidence="1">The sequence shown here is derived from an EMBL/GenBank/DDBJ whole genome shotgun (WGS) entry which is preliminary data.</text>
</comment>
<accession>A0ACB6ZS59</accession>
<reference evidence="1" key="1">
    <citation type="submission" date="2019-10" db="EMBL/GenBank/DDBJ databases">
        <authorList>
            <consortium name="DOE Joint Genome Institute"/>
            <person name="Kuo A."/>
            <person name="Miyauchi S."/>
            <person name="Kiss E."/>
            <person name="Drula E."/>
            <person name="Kohler A."/>
            <person name="Sanchez-Garcia M."/>
            <person name="Andreopoulos B."/>
            <person name="Barry K.W."/>
            <person name="Bonito G."/>
            <person name="Buee M."/>
            <person name="Carver A."/>
            <person name="Chen C."/>
            <person name="Cichocki N."/>
            <person name="Clum A."/>
            <person name="Culley D."/>
            <person name="Crous P.W."/>
            <person name="Fauchery L."/>
            <person name="Girlanda M."/>
            <person name="Hayes R."/>
            <person name="Keri Z."/>
            <person name="Labutti K."/>
            <person name="Lipzen A."/>
            <person name="Lombard V."/>
            <person name="Magnuson J."/>
            <person name="Maillard F."/>
            <person name="Morin E."/>
            <person name="Murat C."/>
            <person name="Nolan M."/>
            <person name="Ohm R."/>
            <person name="Pangilinan J."/>
            <person name="Pereira M."/>
            <person name="Perotto S."/>
            <person name="Peter M."/>
            <person name="Riley R."/>
            <person name="Sitrit Y."/>
            <person name="Stielow B."/>
            <person name="Szollosi G."/>
            <person name="Zifcakova L."/>
            <person name="Stursova M."/>
            <person name="Spatafora J.W."/>
            <person name="Tedersoo L."/>
            <person name="Vaario L.-M."/>
            <person name="Yamada A."/>
            <person name="Yan M."/>
            <person name="Wang P."/>
            <person name="Xu J."/>
            <person name="Bruns T."/>
            <person name="Baldrian P."/>
            <person name="Vilgalys R."/>
            <person name="Henrissat B."/>
            <person name="Grigoriev I.V."/>
            <person name="Hibbett D."/>
            <person name="Nagy L.G."/>
            <person name="Martin F.M."/>
        </authorList>
    </citation>
    <scope>NUCLEOTIDE SEQUENCE</scope>
    <source>
        <strain evidence="1">P2</strain>
    </source>
</reference>
<reference evidence="1" key="2">
    <citation type="journal article" date="2020" name="Nat. Commun.">
        <title>Large-scale genome sequencing of mycorrhizal fungi provides insights into the early evolution of symbiotic traits.</title>
        <authorList>
            <person name="Miyauchi S."/>
            <person name="Kiss E."/>
            <person name="Kuo A."/>
            <person name="Drula E."/>
            <person name="Kohler A."/>
            <person name="Sanchez-Garcia M."/>
            <person name="Morin E."/>
            <person name="Andreopoulos B."/>
            <person name="Barry K.W."/>
            <person name="Bonito G."/>
            <person name="Buee M."/>
            <person name="Carver A."/>
            <person name="Chen C."/>
            <person name="Cichocki N."/>
            <person name="Clum A."/>
            <person name="Culley D."/>
            <person name="Crous P.W."/>
            <person name="Fauchery L."/>
            <person name="Girlanda M."/>
            <person name="Hayes R.D."/>
            <person name="Keri Z."/>
            <person name="LaButti K."/>
            <person name="Lipzen A."/>
            <person name="Lombard V."/>
            <person name="Magnuson J."/>
            <person name="Maillard F."/>
            <person name="Murat C."/>
            <person name="Nolan M."/>
            <person name="Ohm R.A."/>
            <person name="Pangilinan J."/>
            <person name="Pereira M.F."/>
            <person name="Perotto S."/>
            <person name="Peter M."/>
            <person name="Pfister S."/>
            <person name="Riley R."/>
            <person name="Sitrit Y."/>
            <person name="Stielow J.B."/>
            <person name="Szollosi G."/>
            <person name="Zifcakova L."/>
            <person name="Stursova M."/>
            <person name="Spatafora J.W."/>
            <person name="Tedersoo L."/>
            <person name="Vaario L.M."/>
            <person name="Yamada A."/>
            <person name="Yan M."/>
            <person name="Wang P."/>
            <person name="Xu J."/>
            <person name="Bruns T."/>
            <person name="Baldrian P."/>
            <person name="Vilgalys R."/>
            <person name="Dunand C."/>
            <person name="Henrissat B."/>
            <person name="Grigoriev I.V."/>
            <person name="Hibbett D."/>
            <person name="Nagy L.G."/>
            <person name="Martin F.M."/>
        </authorList>
    </citation>
    <scope>NUCLEOTIDE SEQUENCE</scope>
    <source>
        <strain evidence="1">P2</strain>
    </source>
</reference>
<dbReference type="Proteomes" id="UP000886501">
    <property type="component" value="Unassembled WGS sequence"/>
</dbReference>
<keyword evidence="2" id="KW-1185">Reference proteome</keyword>
<dbReference type="EMBL" id="MU117968">
    <property type="protein sequence ID" value="KAF9652491.1"/>
    <property type="molecule type" value="Genomic_DNA"/>
</dbReference>
<protein>
    <submittedName>
        <fullName evidence="1">Uncharacterized protein</fullName>
    </submittedName>
</protein>
<evidence type="ECO:0000313" key="2">
    <source>
        <dbReference type="Proteomes" id="UP000886501"/>
    </source>
</evidence>
<organism evidence="1 2">
    <name type="scientific">Thelephora ganbajun</name>
    <name type="common">Ganba fungus</name>
    <dbReference type="NCBI Taxonomy" id="370292"/>
    <lineage>
        <taxon>Eukaryota</taxon>
        <taxon>Fungi</taxon>
        <taxon>Dikarya</taxon>
        <taxon>Basidiomycota</taxon>
        <taxon>Agaricomycotina</taxon>
        <taxon>Agaricomycetes</taxon>
        <taxon>Thelephorales</taxon>
        <taxon>Thelephoraceae</taxon>
        <taxon>Thelephora</taxon>
    </lineage>
</organism>